<evidence type="ECO:0000313" key="1">
    <source>
        <dbReference type="EMBL" id="XCN74536.1"/>
    </source>
</evidence>
<name>A0AAU8LZZ1_9BACT</name>
<dbReference type="EMBL" id="CP159373">
    <property type="protein sequence ID" value="XCN74536.1"/>
    <property type="molecule type" value="Genomic_DNA"/>
</dbReference>
<proteinExistence type="predicted"/>
<dbReference type="AlphaFoldDB" id="A0AAU8LZZ1"/>
<organism evidence="1">
    <name type="scientific">Candidatus Electrothrix aestuarii</name>
    <dbReference type="NCBI Taxonomy" id="3062594"/>
    <lineage>
        <taxon>Bacteria</taxon>
        <taxon>Pseudomonadati</taxon>
        <taxon>Thermodesulfobacteriota</taxon>
        <taxon>Desulfobulbia</taxon>
        <taxon>Desulfobulbales</taxon>
        <taxon>Desulfobulbaceae</taxon>
        <taxon>Candidatus Electrothrix</taxon>
    </lineage>
</organism>
<gene>
    <name evidence="1" type="ORF">Q3M24_07265</name>
</gene>
<dbReference type="KEGG" id="eaj:Q3M24_07265"/>
<sequence length="49" mass="5491">MVYQVEISFYSLYQLSSMQMRGLHKKMPLPGEGSGMEGLFFSLVSESLG</sequence>
<reference evidence="1" key="2">
    <citation type="submission" date="2024-06" db="EMBL/GenBank/DDBJ databases">
        <authorList>
            <person name="Plum-Jensen L.E."/>
            <person name="Schramm A."/>
            <person name="Marshall I.P.G."/>
        </authorList>
    </citation>
    <scope>NUCLEOTIDE SEQUENCE</scope>
    <source>
        <strain evidence="1">Rat1</strain>
    </source>
</reference>
<accession>A0AAU8LZZ1</accession>
<reference evidence="1" key="1">
    <citation type="journal article" date="2024" name="Syst. Appl. Microbiol.">
        <title>First single-strain enrichments of Electrothrix cable bacteria, description of E. aestuarii sp. nov. and E. rattekaaiensis sp. nov., and proposal of a cable bacteria taxonomy following the rules of the SeqCode.</title>
        <authorList>
            <person name="Plum-Jensen L.E."/>
            <person name="Schramm A."/>
            <person name="Marshall I.P.G."/>
        </authorList>
    </citation>
    <scope>NUCLEOTIDE SEQUENCE</scope>
    <source>
        <strain evidence="1">Rat1</strain>
    </source>
</reference>
<protein>
    <submittedName>
        <fullName evidence="1">Uncharacterized protein</fullName>
    </submittedName>
</protein>